<organism evidence="1 2">
    <name type="scientific">Listeria monocytogenes</name>
    <dbReference type="NCBI Taxonomy" id="1639"/>
    <lineage>
        <taxon>Bacteria</taxon>
        <taxon>Bacillati</taxon>
        <taxon>Bacillota</taxon>
        <taxon>Bacilli</taxon>
        <taxon>Bacillales</taxon>
        <taxon>Listeriaceae</taxon>
        <taxon>Listeria</taxon>
    </lineage>
</organism>
<dbReference type="AlphaFoldDB" id="A0AAN2WJ12"/>
<dbReference type="EMBL" id="AAAREG010000033">
    <property type="protein sequence ID" value="EAE2355663.1"/>
    <property type="molecule type" value="Genomic_DNA"/>
</dbReference>
<reference evidence="1 2" key="1">
    <citation type="submission" date="2018-06" db="EMBL/GenBank/DDBJ databases">
        <authorList>
            <consortium name="PulseNet: The National Subtyping Network for Foodborne Disease Surveillance"/>
            <person name="Tarr C.L."/>
            <person name="Trees E."/>
            <person name="Katz L.S."/>
            <person name="Carleton-Romer H.A."/>
            <person name="Stroika S."/>
            <person name="Kucerova Z."/>
            <person name="Roache K.F."/>
            <person name="Sabol A.L."/>
            <person name="Besser J."/>
            <person name="Gerner-Smidt P."/>
        </authorList>
    </citation>
    <scope>NUCLEOTIDE SEQUENCE [LARGE SCALE GENOMIC DNA]</scope>
    <source>
        <strain evidence="1 2">PNUSAL000134</strain>
    </source>
</reference>
<evidence type="ECO:0000313" key="2">
    <source>
        <dbReference type="Proteomes" id="UP000336166"/>
    </source>
</evidence>
<name>A0AAN2WJ12_LISMN</name>
<evidence type="ECO:0000313" key="1">
    <source>
        <dbReference type="EMBL" id="EAE2355663.1"/>
    </source>
</evidence>
<accession>A0AAN2WJ12</accession>
<gene>
    <name evidence="1" type="ORF">Y261_15105</name>
</gene>
<protein>
    <submittedName>
        <fullName evidence="1">Uncharacterized protein</fullName>
    </submittedName>
</protein>
<comment type="caution">
    <text evidence="1">The sequence shown here is derived from an EMBL/GenBank/DDBJ whole genome shotgun (WGS) entry which is preliminary data.</text>
</comment>
<proteinExistence type="predicted"/>
<dbReference type="Proteomes" id="UP000336166">
    <property type="component" value="Unassembled WGS sequence"/>
</dbReference>
<sequence>MIARNKYTITEVNLSDETFEEKCFYFREQDTIKKFKREANSMCEFKLLDAHMGQKSSDLLAVFLEETTSLCIQDCKENSKNFFISIIDYLFKFAEINYGSPIKGALSYCSHSEGYFTLLKNDKQKKVSFEKIFTENKDSLDDCYKNYLFNNQKKYQVLQLVIDKVKEELIEHIPNKKVYFYEVQDNNANLDGLLLRSEFHMNMNQNKKFIKMTKDLNFQKLRFITIMVYYFFKNLGLTNTERYLMCYLAYRTIEINENVLLKNEITKF</sequence>